<evidence type="ECO:0000313" key="1">
    <source>
        <dbReference type="EMBL" id="THH37521.1"/>
    </source>
</evidence>
<dbReference type="RefSeq" id="WP_136459986.1">
    <property type="nucleotide sequence ID" value="NZ_SRSF01000007.1"/>
</dbReference>
<organism evidence="1 2">
    <name type="scientific">Neolewinella litorea</name>
    <dbReference type="NCBI Taxonomy" id="2562452"/>
    <lineage>
        <taxon>Bacteria</taxon>
        <taxon>Pseudomonadati</taxon>
        <taxon>Bacteroidota</taxon>
        <taxon>Saprospiria</taxon>
        <taxon>Saprospirales</taxon>
        <taxon>Lewinellaceae</taxon>
        <taxon>Neolewinella</taxon>
    </lineage>
</organism>
<dbReference type="AlphaFoldDB" id="A0A4S4NH62"/>
<keyword evidence="2" id="KW-1185">Reference proteome</keyword>
<gene>
    <name evidence="1" type="ORF">E4021_13945</name>
</gene>
<dbReference type="EMBL" id="SRSF01000007">
    <property type="protein sequence ID" value="THH37521.1"/>
    <property type="molecule type" value="Genomic_DNA"/>
</dbReference>
<comment type="caution">
    <text evidence="1">The sequence shown here is derived from an EMBL/GenBank/DDBJ whole genome shotgun (WGS) entry which is preliminary data.</text>
</comment>
<reference evidence="1 2" key="1">
    <citation type="submission" date="2019-04" db="EMBL/GenBank/DDBJ databases">
        <title>Lewinella litorea sp. nov., isolated from a marine sand.</title>
        <authorList>
            <person name="Yoon J.-H."/>
        </authorList>
    </citation>
    <scope>NUCLEOTIDE SEQUENCE [LARGE SCALE GENOMIC DNA]</scope>
    <source>
        <strain evidence="1 2">HSMS-39</strain>
    </source>
</reference>
<dbReference type="Proteomes" id="UP000308528">
    <property type="component" value="Unassembled WGS sequence"/>
</dbReference>
<proteinExistence type="predicted"/>
<evidence type="ECO:0000313" key="2">
    <source>
        <dbReference type="Proteomes" id="UP000308528"/>
    </source>
</evidence>
<dbReference type="OrthoDB" id="1495432at2"/>
<sequence length="98" mass="11085">MDATATKDLLHLRIEQADEKLLAVLAEVTESLFRNYQPEVVEGDERNAGEIHAVPAPPSMRKRMNLKESLADLKEAQGQFESGEFLNSEALDKEMDKW</sequence>
<protein>
    <submittedName>
        <fullName evidence="1">Uncharacterized protein</fullName>
    </submittedName>
</protein>
<name>A0A4S4NH62_9BACT</name>
<accession>A0A4S4NH62</accession>